<evidence type="ECO:0000313" key="4">
    <source>
        <dbReference type="Proteomes" id="UP001501523"/>
    </source>
</evidence>
<protein>
    <submittedName>
        <fullName evidence="3">Anti-sigma factor</fullName>
    </submittedName>
</protein>
<dbReference type="InterPro" id="IPR051474">
    <property type="entry name" value="Anti-sigma-K/W_factor"/>
</dbReference>
<dbReference type="PANTHER" id="PTHR37461:SF1">
    <property type="entry name" value="ANTI-SIGMA-K FACTOR RSKA"/>
    <property type="match status" value="1"/>
</dbReference>
<comment type="caution">
    <text evidence="3">The sequence shown here is derived from an EMBL/GenBank/DDBJ whole genome shotgun (WGS) entry which is preliminary data.</text>
</comment>
<feature type="domain" description="Anti-sigma K factor RskA C-terminal" evidence="2">
    <location>
        <begin position="112"/>
        <end position="234"/>
    </location>
</feature>
<dbReference type="PANTHER" id="PTHR37461">
    <property type="entry name" value="ANTI-SIGMA-K FACTOR RSKA"/>
    <property type="match status" value="1"/>
</dbReference>
<keyword evidence="1" id="KW-0472">Membrane</keyword>
<evidence type="ECO:0000259" key="2">
    <source>
        <dbReference type="Pfam" id="PF10099"/>
    </source>
</evidence>
<dbReference type="InterPro" id="IPR018764">
    <property type="entry name" value="RskA_C"/>
</dbReference>
<dbReference type="RefSeq" id="WP_343793114.1">
    <property type="nucleotide sequence ID" value="NZ_BAAAEU010000024.1"/>
</dbReference>
<feature type="transmembrane region" description="Helical" evidence="1">
    <location>
        <begin position="102"/>
        <end position="124"/>
    </location>
</feature>
<dbReference type="Proteomes" id="UP001501523">
    <property type="component" value="Unassembled WGS sequence"/>
</dbReference>
<keyword evidence="1" id="KW-0812">Transmembrane</keyword>
<proteinExistence type="predicted"/>
<accession>A0ABN1IVG8</accession>
<gene>
    <name evidence="3" type="ORF">GCM10009105_32890</name>
</gene>
<keyword evidence="1" id="KW-1133">Transmembrane helix</keyword>
<reference evidence="3 4" key="1">
    <citation type="journal article" date="2019" name="Int. J. Syst. Evol. Microbiol.">
        <title>The Global Catalogue of Microorganisms (GCM) 10K type strain sequencing project: providing services to taxonomists for standard genome sequencing and annotation.</title>
        <authorList>
            <consortium name="The Broad Institute Genomics Platform"/>
            <consortium name="The Broad Institute Genome Sequencing Center for Infectious Disease"/>
            <person name="Wu L."/>
            <person name="Ma J."/>
        </authorList>
    </citation>
    <scope>NUCLEOTIDE SEQUENCE [LARGE SCALE GENOMIC DNA]</scope>
    <source>
        <strain evidence="3 4">JCM 15421</strain>
    </source>
</reference>
<evidence type="ECO:0000313" key="3">
    <source>
        <dbReference type="EMBL" id="GAA0722042.1"/>
    </source>
</evidence>
<dbReference type="EMBL" id="BAAAEU010000024">
    <property type="protein sequence ID" value="GAA0722042.1"/>
    <property type="molecule type" value="Genomic_DNA"/>
</dbReference>
<dbReference type="Pfam" id="PF10099">
    <property type="entry name" value="RskA_C"/>
    <property type="match status" value="1"/>
</dbReference>
<evidence type="ECO:0000256" key="1">
    <source>
        <dbReference type="SAM" id="Phobius"/>
    </source>
</evidence>
<organism evidence="3 4">
    <name type="scientific">Dokdonella soli</name>
    <dbReference type="NCBI Taxonomy" id="529810"/>
    <lineage>
        <taxon>Bacteria</taxon>
        <taxon>Pseudomonadati</taxon>
        <taxon>Pseudomonadota</taxon>
        <taxon>Gammaproteobacteria</taxon>
        <taxon>Lysobacterales</taxon>
        <taxon>Rhodanobacteraceae</taxon>
        <taxon>Dokdonella</taxon>
    </lineage>
</organism>
<name>A0ABN1IVG8_9GAMM</name>
<sequence>MNTHADNLHEPPERADTAAEYVLGVLDGAERRAAAERIAHDPRFARAVAAWEARLTPLIDEVAPVPPPLALWPRIRAAAGLANADRPAQPTQRPTLWQNTPFWRWLSAGAFVAAAACLAMVFLAPHPAPPPAMPLVAKLVQDDGKALFLATVDVRHGTLVVQPTSVEIPAGRVPELWLIPPGDRPHSLGILDPARANSMVVSKDLIAALGPRAIIAVTIEPPGGGPGGKPSGPIIAKGEISLL</sequence>
<keyword evidence="4" id="KW-1185">Reference proteome</keyword>